<evidence type="ECO:0000256" key="3">
    <source>
        <dbReference type="ARBA" id="ARBA00022694"/>
    </source>
</evidence>
<dbReference type="AlphaFoldDB" id="A0A9W6SXT2"/>
<evidence type="ECO:0000313" key="6">
    <source>
        <dbReference type="Proteomes" id="UP001165120"/>
    </source>
</evidence>
<dbReference type="Gene3D" id="3.20.20.140">
    <property type="entry name" value="Metal-dependent hydrolases"/>
    <property type="match status" value="1"/>
</dbReference>
<dbReference type="InterPro" id="IPR016195">
    <property type="entry name" value="Pol/histidinol_Pase-like"/>
</dbReference>
<comment type="caution">
    <text evidence="5">The sequence shown here is derived from an EMBL/GenBank/DDBJ whole genome shotgun (WGS) entry which is preliminary data.</text>
</comment>
<name>A0A9W6SXT2_CANBO</name>
<reference evidence="5" key="1">
    <citation type="submission" date="2023-04" db="EMBL/GenBank/DDBJ databases">
        <title>Candida boidinii NBRC 10035.</title>
        <authorList>
            <person name="Ichikawa N."/>
            <person name="Sato H."/>
            <person name="Tonouchi N."/>
        </authorList>
    </citation>
    <scope>NUCLEOTIDE SEQUENCE</scope>
    <source>
        <strain evidence="5">NBRC 10035</strain>
    </source>
</reference>
<protein>
    <submittedName>
        <fullName evidence="5">Unnamed protein product</fullName>
    </submittedName>
</protein>
<dbReference type="EMBL" id="BSXN01000712">
    <property type="protein sequence ID" value="GME69572.1"/>
    <property type="molecule type" value="Genomic_DNA"/>
</dbReference>
<dbReference type="GO" id="GO:0005655">
    <property type="term" value="C:nucleolar ribonuclease P complex"/>
    <property type="evidence" value="ECO:0007669"/>
    <property type="project" value="TreeGrafter"/>
</dbReference>
<evidence type="ECO:0000256" key="4">
    <source>
        <dbReference type="SAM" id="MobiDB-lite"/>
    </source>
</evidence>
<dbReference type="Proteomes" id="UP001165120">
    <property type="component" value="Unassembled WGS sequence"/>
</dbReference>
<proteinExistence type="inferred from homology"/>
<organism evidence="5 6">
    <name type="scientific">Candida boidinii</name>
    <name type="common">Yeast</name>
    <dbReference type="NCBI Taxonomy" id="5477"/>
    <lineage>
        <taxon>Eukaryota</taxon>
        <taxon>Fungi</taxon>
        <taxon>Dikarya</taxon>
        <taxon>Ascomycota</taxon>
        <taxon>Saccharomycotina</taxon>
        <taxon>Pichiomycetes</taxon>
        <taxon>Pichiales</taxon>
        <taxon>Pichiaceae</taxon>
        <taxon>Ogataea</taxon>
        <taxon>Ogataea/Candida clade</taxon>
    </lineage>
</organism>
<keyword evidence="6" id="KW-1185">Reference proteome</keyword>
<sequence>MIFDLNVPWPVNDYTTKPTSDQIAQLKSSLAILEEFGYTHVAINLYIDQTVKIPTNLTDVNPIKVDKFFPEFKDRLKIFTRITLNIDDPSQCQGLARISQHFDLISIRPLTEKALLLAITNLEIDIISLDLGKRLPSYLKHKTVCSGIEKGIFFEINYKDMICINGETSSRKSFFSNTKSLIRASRSRGLIVSSGSSNPLQIRAPFDVVNTLCILGLDSNRANATMRDWSAKALLSGRLRIKSFKQVIAVGGDDNLLDNSKESRDNAKGKLDTSTYKKRKSETVLNRQLNLANKKRQRQ</sequence>
<keyword evidence="3" id="KW-0819">tRNA processing</keyword>
<accession>A0A9W6SXT2</accession>
<dbReference type="SUPFAM" id="SSF89550">
    <property type="entry name" value="PHP domain-like"/>
    <property type="match status" value="1"/>
</dbReference>
<dbReference type="GO" id="GO:0008033">
    <property type="term" value="P:tRNA processing"/>
    <property type="evidence" value="ECO:0007669"/>
    <property type="project" value="UniProtKB-KW"/>
</dbReference>
<dbReference type="GO" id="GO:0003723">
    <property type="term" value="F:RNA binding"/>
    <property type="evidence" value="ECO:0007669"/>
    <property type="project" value="TreeGrafter"/>
</dbReference>
<dbReference type="InterPro" id="IPR002738">
    <property type="entry name" value="RNase_P_p30"/>
</dbReference>
<feature type="region of interest" description="Disordered" evidence="4">
    <location>
        <begin position="258"/>
        <end position="299"/>
    </location>
</feature>
<dbReference type="PANTHER" id="PTHR13031:SF0">
    <property type="entry name" value="RIBONUCLEASE P PROTEIN SUBUNIT P30"/>
    <property type="match status" value="1"/>
</dbReference>
<dbReference type="PANTHER" id="PTHR13031">
    <property type="entry name" value="RIBONUCLEASE P SUBUNIT P30"/>
    <property type="match status" value="1"/>
</dbReference>
<gene>
    <name evidence="5" type="ORF">Cboi02_000240900</name>
</gene>
<comment type="subcellular location">
    <subcellularLocation>
        <location evidence="1">Nucleus</location>
    </subcellularLocation>
</comment>
<dbReference type="Pfam" id="PF01876">
    <property type="entry name" value="RNase_P_p30"/>
    <property type="match status" value="1"/>
</dbReference>
<evidence type="ECO:0000256" key="1">
    <source>
        <dbReference type="ARBA" id="ARBA00004123"/>
    </source>
</evidence>
<feature type="compositionally biased region" description="Basic and acidic residues" evidence="4">
    <location>
        <begin position="259"/>
        <end position="271"/>
    </location>
</feature>
<evidence type="ECO:0000256" key="2">
    <source>
        <dbReference type="ARBA" id="ARBA00007331"/>
    </source>
</evidence>
<comment type="similarity">
    <text evidence="2">Belongs to the eukaryotic/archaeal RNase P protein component 3 family.</text>
</comment>
<evidence type="ECO:0000313" key="5">
    <source>
        <dbReference type="EMBL" id="GME69572.1"/>
    </source>
</evidence>